<dbReference type="AlphaFoldDB" id="A0A8H4LKA9"/>
<organism evidence="1 2">
    <name type="scientific">Fusarium albosuccineum</name>
    <dbReference type="NCBI Taxonomy" id="1237068"/>
    <lineage>
        <taxon>Eukaryota</taxon>
        <taxon>Fungi</taxon>
        <taxon>Dikarya</taxon>
        <taxon>Ascomycota</taxon>
        <taxon>Pezizomycotina</taxon>
        <taxon>Sordariomycetes</taxon>
        <taxon>Hypocreomycetidae</taxon>
        <taxon>Hypocreales</taxon>
        <taxon>Nectriaceae</taxon>
        <taxon>Fusarium</taxon>
        <taxon>Fusarium decemcellulare species complex</taxon>
    </lineage>
</organism>
<proteinExistence type="predicted"/>
<name>A0A8H4LKA9_9HYPO</name>
<accession>A0A8H4LKA9</accession>
<sequence length="211" mass="23669">MRPGQQVITLQLCDDFLKSVFDNWTSENSCNPLPVLAQRKFTETSITVGTLKQDAPITPRKRKQGDTVQTNLARVQGAPVKLSVYLNLGEGTFGLLWRDRRSATINPGNVRFDEEMTRELAIEKAILHWDANESRRITTHNSHVIVALARSRIVDFAEAGTARLPFIREDFLINNRIVRLELASDGIADYGACLVRIAEKCRAGGQLPNRI</sequence>
<evidence type="ECO:0000313" key="1">
    <source>
        <dbReference type="EMBL" id="KAF4469718.1"/>
    </source>
</evidence>
<protein>
    <submittedName>
        <fullName evidence="1">Uncharacterized protein</fullName>
    </submittedName>
</protein>
<keyword evidence="2" id="KW-1185">Reference proteome</keyword>
<evidence type="ECO:0000313" key="2">
    <source>
        <dbReference type="Proteomes" id="UP000554235"/>
    </source>
</evidence>
<gene>
    <name evidence="1" type="ORF">FALBO_3364</name>
</gene>
<dbReference type="Proteomes" id="UP000554235">
    <property type="component" value="Unassembled WGS sequence"/>
</dbReference>
<comment type="caution">
    <text evidence="1">The sequence shown here is derived from an EMBL/GenBank/DDBJ whole genome shotgun (WGS) entry which is preliminary data.</text>
</comment>
<dbReference type="EMBL" id="JAADYS010000438">
    <property type="protein sequence ID" value="KAF4469718.1"/>
    <property type="molecule type" value="Genomic_DNA"/>
</dbReference>
<reference evidence="1 2" key="1">
    <citation type="submission" date="2020-01" db="EMBL/GenBank/DDBJ databases">
        <title>Identification and distribution of gene clusters putatively required for synthesis of sphingolipid metabolism inhibitors in phylogenetically diverse species of the filamentous fungus Fusarium.</title>
        <authorList>
            <person name="Kim H.-S."/>
            <person name="Busman M."/>
            <person name="Brown D.W."/>
            <person name="Divon H."/>
            <person name="Uhlig S."/>
            <person name="Proctor R.H."/>
        </authorList>
    </citation>
    <scope>NUCLEOTIDE SEQUENCE [LARGE SCALE GENOMIC DNA]</scope>
    <source>
        <strain evidence="1 2">NRRL 20459</strain>
    </source>
</reference>
<dbReference type="OrthoDB" id="5101182at2759"/>